<accession>A0A6J4Q6E2</accession>
<protein>
    <submittedName>
        <fullName evidence="1">Uncharacterized protein</fullName>
    </submittedName>
</protein>
<gene>
    <name evidence="1" type="ORF">AVDCRST_MAG55-2931</name>
</gene>
<name>A0A6J4Q6E2_9ACTN</name>
<feature type="non-terminal residue" evidence="1">
    <location>
        <position position="39"/>
    </location>
</feature>
<feature type="non-terminal residue" evidence="1">
    <location>
        <position position="1"/>
    </location>
</feature>
<evidence type="ECO:0000313" key="1">
    <source>
        <dbReference type="EMBL" id="CAA9434823.1"/>
    </source>
</evidence>
<organism evidence="1">
    <name type="scientific">uncultured Rubrobacteraceae bacterium</name>
    <dbReference type="NCBI Taxonomy" id="349277"/>
    <lineage>
        <taxon>Bacteria</taxon>
        <taxon>Bacillati</taxon>
        <taxon>Actinomycetota</taxon>
        <taxon>Rubrobacteria</taxon>
        <taxon>Rubrobacterales</taxon>
        <taxon>Rubrobacteraceae</taxon>
        <taxon>environmental samples</taxon>
    </lineage>
</organism>
<proteinExistence type="predicted"/>
<dbReference type="AlphaFoldDB" id="A0A6J4Q6E2"/>
<dbReference type="EMBL" id="CADCUZ010000146">
    <property type="protein sequence ID" value="CAA9434823.1"/>
    <property type="molecule type" value="Genomic_DNA"/>
</dbReference>
<reference evidence="1" key="1">
    <citation type="submission" date="2020-02" db="EMBL/GenBank/DDBJ databases">
        <authorList>
            <person name="Meier V. D."/>
        </authorList>
    </citation>
    <scope>NUCLEOTIDE SEQUENCE</scope>
    <source>
        <strain evidence="1">AVDCRST_MAG55</strain>
    </source>
</reference>
<sequence length="39" mass="4366">CSLRAASSIRVLLSETRSPTAWPCRVTRPSPFSIHQTRP</sequence>